<organism evidence="1 2">
    <name type="scientific">Temnothorax curvispinosus</name>
    <dbReference type="NCBI Taxonomy" id="300111"/>
    <lineage>
        <taxon>Eukaryota</taxon>
        <taxon>Metazoa</taxon>
        <taxon>Ecdysozoa</taxon>
        <taxon>Arthropoda</taxon>
        <taxon>Hexapoda</taxon>
        <taxon>Insecta</taxon>
        <taxon>Pterygota</taxon>
        <taxon>Neoptera</taxon>
        <taxon>Endopterygota</taxon>
        <taxon>Hymenoptera</taxon>
        <taxon>Apocrita</taxon>
        <taxon>Aculeata</taxon>
        <taxon>Formicoidea</taxon>
        <taxon>Formicidae</taxon>
        <taxon>Myrmicinae</taxon>
        <taxon>Temnothorax</taxon>
    </lineage>
</organism>
<dbReference type="GeneID" id="112457207"/>
<evidence type="ECO:0000313" key="1">
    <source>
        <dbReference type="Proteomes" id="UP000504618"/>
    </source>
</evidence>
<evidence type="ECO:0000313" key="2">
    <source>
        <dbReference type="RefSeq" id="XP_024875905.1"/>
    </source>
</evidence>
<accession>A0A6J1Q4Q6</accession>
<dbReference type="RefSeq" id="XP_024875905.1">
    <property type="nucleotide sequence ID" value="XM_025020137.1"/>
</dbReference>
<gene>
    <name evidence="2" type="primary">LOC112457207</name>
</gene>
<sequence>MEKSRKDHDEEILRRFEETVIVNAKGRYEVCLPWVETHPSLPNNRELAEKRLITTTKKLKSSVLYDEYDQVFNDWLAEGIIEVVPDDEIDQEAHYLPHRGVVKVGSTTSLRPDWGRS</sequence>
<name>A0A6J1Q4Q6_9HYME</name>
<keyword evidence="1" id="KW-1185">Reference proteome</keyword>
<dbReference type="PANTHER" id="PTHR47331:SF1">
    <property type="entry name" value="GAG-LIKE PROTEIN"/>
    <property type="match status" value="1"/>
</dbReference>
<dbReference type="PANTHER" id="PTHR47331">
    <property type="entry name" value="PHD-TYPE DOMAIN-CONTAINING PROTEIN"/>
    <property type="match status" value="1"/>
</dbReference>
<dbReference type="Proteomes" id="UP000504618">
    <property type="component" value="Unplaced"/>
</dbReference>
<proteinExistence type="predicted"/>
<reference evidence="2" key="1">
    <citation type="submission" date="2025-08" db="UniProtKB">
        <authorList>
            <consortium name="RefSeq"/>
        </authorList>
    </citation>
    <scope>IDENTIFICATION</scope>
    <source>
        <tissue evidence="2">Whole body</tissue>
    </source>
</reference>
<protein>
    <submittedName>
        <fullName evidence="2">Uncharacterized protein LOC112457207</fullName>
    </submittedName>
</protein>
<dbReference type="OrthoDB" id="6752769at2759"/>
<dbReference type="AlphaFoldDB" id="A0A6J1Q4Q6"/>